<evidence type="ECO:0000313" key="1">
    <source>
        <dbReference type="EMBL" id="EEV16518.1"/>
    </source>
</evidence>
<comment type="caution">
    <text evidence="1">The sequence shown here is derived from an EMBL/GenBank/DDBJ whole genome shotgun (WGS) entry which is preliminary data.</text>
</comment>
<reference evidence="1 2" key="1">
    <citation type="submission" date="2009-07" db="EMBL/GenBank/DDBJ databases">
        <authorList>
            <person name="Madupu R."/>
            <person name="Sebastian Y."/>
            <person name="Durkin A.S."/>
            <person name="Torralba M."/>
            <person name="Methe B."/>
            <person name="Sutton G.G."/>
            <person name="Strausberg R.L."/>
            <person name="Nelson K.E."/>
        </authorList>
    </citation>
    <scope>NUCLEOTIDE SEQUENCE [LARGE SCALE GENOMIC DNA]</scope>
    <source>
        <strain evidence="1 2">RM3268</strain>
    </source>
</reference>
<evidence type="ECO:0000313" key="2">
    <source>
        <dbReference type="Proteomes" id="UP000005709"/>
    </source>
</evidence>
<proteinExistence type="predicted"/>
<keyword evidence="2" id="KW-1185">Reference proteome</keyword>
<organism evidence="1 2">
    <name type="scientific">Campylobacter gracilis RM3268</name>
    <dbReference type="NCBI Taxonomy" id="553220"/>
    <lineage>
        <taxon>Bacteria</taxon>
        <taxon>Pseudomonadati</taxon>
        <taxon>Campylobacterota</taxon>
        <taxon>Epsilonproteobacteria</taxon>
        <taxon>Campylobacterales</taxon>
        <taxon>Campylobacteraceae</taxon>
        <taxon>Campylobacter</taxon>
    </lineage>
</organism>
<dbReference type="AlphaFoldDB" id="C8PKA9"/>
<sequence length="38" mass="4537">MIIKISRQVGIWLLNSTCRFGASIILRLKREILNFYIR</sequence>
<protein>
    <submittedName>
        <fullName evidence="1">Uncharacterized protein</fullName>
    </submittedName>
</protein>
<dbReference type="EMBL" id="ACYG01000030">
    <property type="protein sequence ID" value="EEV16518.1"/>
    <property type="molecule type" value="Genomic_DNA"/>
</dbReference>
<gene>
    <name evidence="1" type="ORF">CAMGR0001_0124</name>
</gene>
<accession>C8PKA9</accession>
<dbReference type="Proteomes" id="UP000005709">
    <property type="component" value="Unassembled WGS sequence"/>
</dbReference>
<name>C8PKA9_9BACT</name>